<comment type="caution">
    <text evidence="1">The sequence shown here is derived from an EMBL/GenBank/DDBJ whole genome shotgun (WGS) entry which is preliminary data.</text>
</comment>
<accession>A0A8T0HLB2</accession>
<reference evidence="1" key="1">
    <citation type="submission" date="2020-06" db="EMBL/GenBank/DDBJ databases">
        <title>WGS assembly of Ceratodon purpureus strain R40.</title>
        <authorList>
            <person name="Carey S.B."/>
            <person name="Jenkins J."/>
            <person name="Shu S."/>
            <person name="Lovell J.T."/>
            <person name="Sreedasyam A."/>
            <person name="Maumus F."/>
            <person name="Tiley G.P."/>
            <person name="Fernandez-Pozo N."/>
            <person name="Barry K."/>
            <person name="Chen C."/>
            <person name="Wang M."/>
            <person name="Lipzen A."/>
            <person name="Daum C."/>
            <person name="Saski C.A."/>
            <person name="Payton A.C."/>
            <person name="Mcbreen J.C."/>
            <person name="Conrad R.E."/>
            <person name="Kollar L.M."/>
            <person name="Olsson S."/>
            <person name="Huttunen S."/>
            <person name="Landis J.B."/>
            <person name="Wickett N.J."/>
            <person name="Johnson M.G."/>
            <person name="Rensing S.A."/>
            <person name="Grimwood J."/>
            <person name="Schmutz J."/>
            <person name="Mcdaniel S.F."/>
        </authorList>
    </citation>
    <scope>NUCLEOTIDE SEQUENCE</scope>
    <source>
        <strain evidence="1">R40</strain>
    </source>
</reference>
<proteinExistence type="predicted"/>
<evidence type="ECO:0000313" key="2">
    <source>
        <dbReference type="Proteomes" id="UP000822688"/>
    </source>
</evidence>
<dbReference type="AlphaFoldDB" id="A0A8T0HLB2"/>
<name>A0A8T0HLB2_CERPU</name>
<sequence length="73" mass="7648">VPVALVSSSAILASLCGDPNSFMGGLSSLPGSMVPCSRICNLPLSSLKITSTRVHKLYLLYADTDAKPSHRTT</sequence>
<dbReference type="Proteomes" id="UP000822688">
    <property type="component" value="Chromosome V"/>
</dbReference>
<dbReference type="EMBL" id="CM026426">
    <property type="protein sequence ID" value="KAG0571597.1"/>
    <property type="molecule type" value="Genomic_DNA"/>
</dbReference>
<protein>
    <submittedName>
        <fullName evidence="1">Uncharacterized protein</fullName>
    </submittedName>
</protein>
<evidence type="ECO:0000313" key="1">
    <source>
        <dbReference type="EMBL" id="KAG0571597.1"/>
    </source>
</evidence>
<gene>
    <name evidence="1" type="ORF">KC19_VG025600</name>
</gene>
<keyword evidence="2" id="KW-1185">Reference proteome</keyword>
<organism evidence="1 2">
    <name type="scientific">Ceratodon purpureus</name>
    <name type="common">Fire moss</name>
    <name type="synonym">Dicranum purpureum</name>
    <dbReference type="NCBI Taxonomy" id="3225"/>
    <lineage>
        <taxon>Eukaryota</taxon>
        <taxon>Viridiplantae</taxon>
        <taxon>Streptophyta</taxon>
        <taxon>Embryophyta</taxon>
        <taxon>Bryophyta</taxon>
        <taxon>Bryophytina</taxon>
        <taxon>Bryopsida</taxon>
        <taxon>Dicranidae</taxon>
        <taxon>Pseudoditrichales</taxon>
        <taxon>Ditrichaceae</taxon>
        <taxon>Ceratodon</taxon>
    </lineage>
</organism>
<feature type="non-terminal residue" evidence="1">
    <location>
        <position position="1"/>
    </location>
</feature>